<dbReference type="EMBL" id="CP041396">
    <property type="protein sequence ID" value="QDM12877.1"/>
    <property type="molecule type" value="Genomic_DNA"/>
</dbReference>
<evidence type="ECO:0000313" key="1">
    <source>
        <dbReference type="EMBL" id="QDM12877.1"/>
    </source>
</evidence>
<accession>A0AAP9DQ59</accession>
<gene>
    <name evidence="1" type="ORF">DYI28_29760</name>
</gene>
<keyword evidence="1" id="KW-0614">Plasmid</keyword>
<name>A0AAP9DQ59_BACOV</name>
<evidence type="ECO:0000313" key="2">
    <source>
        <dbReference type="Proteomes" id="UP000318823"/>
    </source>
</evidence>
<dbReference type="RefSeq" id="WP_032846915.1">
    <property type="nucleotide sequence ID" value="NZ_CP041396.1"/>
</dbReference>
<geneLocation type="plasmid" evidence="1 2">
    <name>unnamed1</name>
</geneLocation>
<proteinExistence type="predicted"/>
<sequence>MGTSDFKDFQKIVQELLSLFFKKHINALMQVETFFTLNETNSGKQLYSFTDEATFYKKIFRVIRKYGLDNVFLIHYTGNKQIIEKITFDTLWLAKIAQELNQPYHSFRARDIGKVIFRNNKIKPLKVKLSGFEYINRKPQITFKNKLFFLLFKDITCCTTDNSINYTRRLLESFAENNYENSILLMEEFNGGHPAEKWREWTNCGIPGKPNLI</sequence>
<dbReference type="Proteomes" id="UP000318823">
    <property type="component" value="Plasmid unnamed1"/>
</dbReference>
<dbReference type="AlphaFoldDB" id="A0AAP9DQ59"/>
<reference evidence="2" key="1">
    <citation type="journal article" date="2018" name="J. Anim. Genet.">
        <title>Acquired interbacterial defense systems protect against interspecies antagonism in the human gut microbiome.</title>
        <authorList>
            <person name="Ross B.D."/>
            <person name="Verster A.J."/>
            <person name="Radey M.C."/>
            <person name="Schmidtke D.T."/>
            <person name="Pope C.E."/>
            <person name="Hoffman L.R."/>
            <person name="Hajjar A."/>
            <person name="Peterson S.B."/>
            <person name="Borenstein E."/>
            <person name="Mougous J."/>
        </authorList>
    </citation>
    <scope>NUCLEOTIDE SEQUENCE [LARGE SCALE GENOMIC DNA]</scope>
    <source>
        <strain evidence="2">3725 D1 iv</strain>
        <plasmid evidence="2">unnamed1</plasmid>
    </source>
</reference>
<organism evidence="1 2">
    <name type="scientific">Bacteroides ovatus</name>
    <dbReference type="NCBI Taxonomy" id="28116"/>
    <lineage>
        <taxon>Bacteria</taxon>
        <taxon>Pseudomonadati</taxon>
        <taxon>Bacteroidota</taxon>
        <taxon>Bacteroidia</taxon>
        <taxon>Bacteroidales</taxon>
        <taxon>Bacteroidaceae</taxon>
        <taxon>Bacteroides</taxon>
    </lineage>
</organism>
<protein>
    <submittedName>
        <fullName evidence="1">Uncharacterized protein</fullName>
    </submittedName>
</protein>